<dbReference type="KEGG" id="afg:AFULGI_00014140"/>
<accession>A0A075WKV5</accession>
<evidence type="ECO:0000313" key="2">
    <source>
        <dbReference type="Proteomes" id="UP000028501"/>
    </source>
</evidence>
<gene>
    <name evidence="1" type="ORF">AFULGI_00014140</name>
</gene>
<protein>
    <submittedName>
        <fullName evidence="1">Uncharacterized protein</fullName>
    </submittedName>
</protein>
<dbReference type="RefSeq" id="WP_010878800.1">
    <property type="nucleotide sequence ID" value="NZ_CP006577.1"/>
</dbReference>
<name>A0A075WKV5_ARCFL</name>
<proteinExistence type="predicted"/>
<reference evidence="1 2" key="1">
    <citation type="submission" date="2013-07" db="EMBL/GenBank/DDBJ databases">
        <title>Genome of Archaeoglobus fulgidus.</title>
        <authorList>
            <person name="Fiebig A."/>
            <person name="Birkeland N.-K."/>
        </authorList>
    </citation>
    <scope>NUCLEOTIDE SEQUENCE [LARGE SCALE GENOMIC DNA]</scope>
    <source>
        <strain evidence="1 2">DSM 8774</strain>
    </source>
</reference>
<dbReference type="SMR" id="A0A075WKV5"/>
<sequence length="49" mass="6152">MKRAKKFKDYFEDIKPVTDEELEELLNEPPRRRNRGNFKKAKKEFYRDF</sequence>
<dbReference type="HOGENOM" id="CLU_3130635_0_0_2"/>
<dbReference type="Proteomes" id="UP000028501">
    <property type="component" value="Chromosome"/>
</dbReference>
<dbReference type="EMBL" id="CP006577">
    <property type="protein sequence ID" value="AIG98183.1"/>
    <property type="molecule type" value="Genomic_DNA"/>
</dbReference>
<organism evidence="1 2">
    <name type="scientific">Archaeoglobus fulgidus DSM 8774</name>
    <dbReference type="NCBI Taxonomy" id="1344584"/>
    <lineage>
        <taxon>Archaea</taxon>
        <taxon>Methanobacteriati</taxon>
        <taxon>Methanobacteriota</taxon>
        <taxon>Archaeoglobi</taxon>
        <taxon>Archaeoglobales</taxon>
        <taxon>Archaeoglobaceae</taxon>
        <taxon>Archaeoglobus</taxon>
    </lineage>
</organism>
<dbReference type="AlphaFoldDB" id="A0A075WKV5"/>
<evidence type="ECO:0000313" key="1">
    <source>
        <dbReference type="EMBL" id="AIG98183.1"/>
    </source>
</evidence>
<dbReference type="GeneID" id="60431010"/>